<dbReference type="CDD" id="cd07505">
    <property type="entry name" value="HAD_BPGM-like"/>
    <property type="match status" value="1"/>
</dbReference>
<dbReference type="Proteomes" id="UP000305202">
    <property type="component" value="Unassembled WGS sequence"/>
</dbReference>
<protein>
    <submittedName>
        <fullName evidence="2">Fructose-1-phosphate/6-phosphogluconate phosphatase</fullName>
        <ecNumber evidence="2">3.1.3.-</ecNumber>
    </submittedName>
</protein>
<dbReference type="RefSeq" id="WP_136988254.1">
    <property type="nucleotide sequence ID" value="NZ_SZPQ01000001.1"/>
</dbReference>
<comment type="caution">
    <text evidence="2">The sequence shown here is derived from an EMBL/GenBank/DDBJ whole genome shotgun (WGS) entry which is preliminary data.</text>
</comment>
<name>A0ABY2SS28_9HYPH</name>
<dbReference type="SUPFAM" id="SSF56784">
    <property type="entry name" value="HAD-like"/>
    <property type="match status" value="1"/>
</dbReference>
<comment type="similarity">
    <text evidence="1">Belongs to the HAD-like hydrolase superfamily. CbbY/CbbZ/Gph/YieH family.</text>
</comment>
<dbReference type="InterPro" id="IPR023198">
    <property type="entry name" value="PGP-like_dom2"/>
</dbReference>
<dbReference type="InterPro" id="IPR036412">
    <property type="entry name" value="HAD-like_sf"/>
</dbReference>
<keyword evidence="2" id="KW-0378">Hydrolase</keyword>
<reference evidence="2 3" key="1">
    <citation type="submission" date="2019-04" db="EMBL/GenBank/DDBJ databases">
        <authorList>
            <person name="Li M."/>
            <person name="Gao C."/>
        </authorList>
    </citation>
    <scope>NUCLEOTIDE SEQUENCE [LARGE SCALE GENOMIC DNA]</scope>
    <source>
        <strain evidence="2 3">BGMRC 2031</strain>
    </source>
</reference>
<dbReference type="NCBIfam" id="TIGR02009">
    <property type="entry name" value="PGMB-YQAB-SF"/>
    <property type="match status" value="1"/>
</dbReference>
<evidence type="ECO:0000256" key="1">
    <source>
        <dbReference type="ARBA" id="ARBA00006171"/>
    </source>
</evidence>
<dbReference type="InterPro" id="IPR006439">
    <property type="entry name" value="HAD-SF_hydro_IA"/>
</dbReference>
<dbReference type="Gene3D" id="1.10.150.240">
    <property type="entry name" value="Putative phosphatase, domain 2"/>
    <property type="match status" value="1"/>
</dbReference>
<dbReference type="NCBIfam" id="TIGR01509">
    <property type="entry name" value="HAD-SF-IA-v3"/>
    <property type="match status" value="1"/>
</dbReference>
<dbReference type="PANTHER" id="PTHR43481">
    <property type="entry name" value="FRUCTOSE-1-PHOSPHATE PHOSPHATASE"/>
    <property type="match status" value="1"/>
</dbReference>
<dbReference type="EMBL" id="SZPQ01000001">
    <property type="protein sequence ID" value="TKI08893.1"/>
    <property type="molecule type" value="Genomic_DNA"/>
</dbReference>
<dbReference type="Pfam" id="PF00702">
    <property type="entry name" value="Hydrolase"/>
    <property type="match status" value="1"/>
</dbReference>
<dbReference type="NCBIfam" id="NF008000">
    <property type="entry name" value="PRK10725.1"/>
    <property type="match status" value="1"/>
</dbReference>
<dbReference type="SFLD" id="SFLDG01129">
    <property type="entry name" value="C1.5:_HAD__Beta-PGM__Phosphata"/>
    <property type="match status" value="1"/>
</dbReference>
<evidence type="ECO:0000313" key="3">
    <source>
        <dbReference type="Proteomes" id="UP000305202"/>
    </source>
</evidence>
<evidence type="ECO:0000313" key="2">
    <source>
        <dbReference type="EMBL" id="TKI08893.1"/>
    </source>
</evidence>
<dbReference type="InterPro" id="IPR023214">
    <property type="entry name" value="HAD_sf"/>
</dbReference>
<dbReference type="InterPro" id="IPR010976">
    <property type="entry name" value="B-phosphoglucomutase_hydrolase"/>
</dbReference>
<dbReference type="Gene3D" id="3.40.50.1000">
    <property type="entry name" value="HAD superfamily/HAD-like"/>
    <property type="match status" value="1"/>
</dbReference>
<dbReference type="EC" id="3.1.3.-" evidence="2"/>
<keyword evidence="3" id="KW-1185">Reference proteome</keyword>
<gene>
    <name evidence="2" type="primary">yqaB</name>
    <name evidence="2" type="ORF">FCN80_02290</name>
</gene>
<dbReference type="SFLD" id="SFLDS00003">
    <property type="entry name" value="Haloacid_Dehalogenase"/>
    <property type="match status" value="1"/>
</dbReference>
<organism evidence="2 3">
    <name type="scientific">Martelella alba</name>
    <dbReference type="NCBI Taxonomy" id="2590451"/>
    <lineage>
        <taxon>Bacteria</taxon>
        <taxon>Pseudomonadati</taxon>
        <taxon>Pseudomonadota</taxon>
        <taxon>Alphaproteobacteria</taxon>
        <taxon>Hyphomicrobiales</taxon>
        <taxon>Aurantimonadaceae</taxon>
        <taxon>Martelella</taxon>
    </lineage>
</organism>
<sequence>MYDQYEGLIFDMDGTLLDTESTHRKAWHQVLKRYDMQFDEAAMVSLNGSPTWLVAKTIIDTYRSTLDPHLLAREKTEVAQAMLFDEVRPLPLVSLVKHYHGKRPMAVGTGSEHRLAVSLLDHLGLLSYFDAVVGADDVSRHKPHPETFLKCAELLRVRPERCVVFEDADFGVMAARSASMACVDVRIAHW</sequence>
<dbReference type="GO" id="GO:0016787">
    <property type="term" value="F:hydrolase activity"/>
    <property type="evidence" value="ECO:0007669"/>
    <property type="project" value="UniProtKB-KW"/>
</dbReference>
<accession>A0ABY2SS28</accession>
<dbReference type="PANTHER" id="PTHR43481:SF4">
    <property type="entry name" value="GLYCEROL-1-PHOSPHATE PHOSPHOHYDROLASE 1-RELATED"/>
    <property type="match status" value="1"/>
</dbReference>
<dbReference type="InterPro" id="IPR051806">
    <property type="entry name" value="HAD-like_SPP"/>
</dbReference>
<proteinExistence type="inferred from homology"/>